<dbReference type="AlphaFoldDB" id="A0A0A8WXI6"/>
<comment type="caution">
    <text evidence="1">The sequence shown here is derived from an EMBL/GenBank/DDBJ whole genome shotgun (WGS) entry which is preliminary data.</text>
</comment>
<protein>
    <submittedName>
        <fullName evidence="1">Uncharacterized protein</fullName>
    </submittedName>
</protein>
<dbReference type="EMBL" id="BASE01000012">
    <property type="protein sequence ID" value="GAM12375.1"/>
    <property type="molecule type" value="Genomic_DNA"/>
</dbReference>
<gene>
    <name evidence="1" type="ORF">SAMD00020551_0508</name>
</gene>
<evidence type="ECO:0000313" key="2">
    <source>
        <dbReference type="Proteomes" id="UP000031014"/>
    </source>
</evidence>
<evidence type="ECO:0000313" key="1">
    <source>
        <dbReference type="EMBL" id="GAM12375.1"/>
    </source>
</evidence>
<proteinExistence type="predicted"/>
<reference evidence="1 2" key="1">
    <citation type="submission" date="2013-06" db="EMBL/GenBank/DDBJ databases">
        <title>Whole genome shotgun sequence of Bacillus selenatarsenatis SF-1.</title>
        <authorList>
            <person name="Kuroda M."/>
            <person name="Sei K."/>
            <person name="Yamashita M."/>
            <person name="Ike M."/>
        </authorList>
    </citation>
    <scope>NUCLEOTIDE SEQUENCE [LARGE SCALE GENOMIC DNA]</scope>
    <source>
        <strain evidence="1 2">SF-1</strain>
    </source>
</reference>
<accession>A0A0A8WXI6</accession>
<name>A0A0A8WXI6_MESS1</name>
<dbReference type="STRING" id="1321606.SAMD00020551_0508"/>
<organism evidence="1 2">
    <name type="scientific">Mesobacillus selenatarsenatis (strain DSM 18680 / JCM 14380 / FERM P-15431 / SF-1)</name>
    <dbReference type="NCBI Taxonomy" id="1321606"/>
    <lineage>
        <taxon>Bacteria</taxon>
        <taxon>Bacillati</taxon>
        <taxon>Bacillota</taxon>
        <taxon>Bacilli</taxon>
        <taxon>Bacillales</taxon>
        <taxon>Bacillaceae</taxon>
        <taxon>Mesobacillus</taxon>
    </lineage>
</organism>
<sequence>MIKLINQHGYKAVSEPYLKNAIFYNEDGTTYNKTYTRVDLRKMLN</sequence>
<dbReference type="Proteomes" id="UP000031014">
    <property type="component" value="Unassembled WGS sequence"/>
</dbReference>
<keyword evidence="2" id="KW-1185">Reference proteome</keyword>